<sequence>MDLEIERLVRERVLAETSALEAKFMLFSSIFISIIVVLIFLLFRQAAEKRSQNQSNSQQMPVQEDESDPSNHENLQQFRNLKQLIRDEMMSYDASKFDDVLNHDSDSPTNNLDSSLVWKRTGSFDMSNHRKPHNDISPATSNGNRHPRHESAIHLPQLMGHDAEDSVQPSNLARPVVPPLKLSRIEASRPKPGGMDPIFRSQGNLMVNTWEAGREPPPPRVSRSPTRRSSASPDRKMFESGSFRNSRSPERRISSAVGSTCSGSRFYANIVNREGKPRSPTRRHSSEEYFYDEKDIGELERLKMRVQQNQTIWDEERPLSSPTEELSIYSNGKISPDDDDLTCMKGAGDMQGNAMRERIRRVQS</sequence>
<dbReference type="EMBL" id="HBEO01033332">
    <property type="protein sequence ID" value="CAD8506370.1"/>
    <property type="molecule type" value="Transcribed_RNA"/>
</dbReference>
<reference evidence="3" key="1">
    <citation type="submission" date="2021-01" db="EMBL/GenBank/DDBJ databases">
        <authorList>
            <person name="Corre E."/>
            <person name="Pelletier E."/>
            <person name="Niang G."/>
            <person name="Scheremetjew M."/>
            <person name="Finn R."/>
            <person name="Kale V."/>
            <person name="Holt S."/>
            <person name="Cochrane G."/>
            <person name="Meng A."/>
            <person name="Brown T."/>
            <person name="Cohen L."/>
        </authorList>
    </citation>
    <scope>NUCLEOTIDE SEQUENCE</scope>
    <source>
        <strain evidence="3">CCMP325</strain>
    </source>
</reference>
<organism evidence="3">
    <name type="scientific">Hanusia phi</name>
    <dbReference type="NCBI Taxonomy" id="3032"/>
    <lineage>
        <taxon>Eukaryota</taxon>
        <taxon>Cryptophyceae</taxon>
        <taxon>Pyrenomonadales</taxon>
        <taxon>Geminigeraceae</taxon>
        <taxon>Hanusia</taxon>
    </lineage>
</organism>
<feature type="region of interest" description="Disordered" evidence="1">
    <location>
        <begin position="317"/>
        <end position="340"/>
    </location>
</feature>
<feature type="region of interest" description="Disordered" evidence="1">
    <location>
        <begin position="51"/>
        <end position="72"/>
    </location>
</feature>
<keyword evidence="2" id="KW-1133">Transmembrane helix</keyword>
<keyword evidence="2" id="KW-0812">Transmembrane</keyword>
<evidence type="ECO:0000256" key="2">
    <source>
        <dbReference type="SAM" id="Phobius"/>
    </source>
</evidence>
<gene>
    <name evidence="3" type="ORF">HPHI1048_LOCUS22568</name>
</gene>
<evidence type="ECO:0000313" key="3">
    <source>
        <dbReference type="EMBL" id="CAD8506370.1"/>
    </source>
</evidence>
<evidence type="ECO:0000256" key="1">
    <source>
        <dbReference type="SAM" id="MobiDB-lite"/>
    </source>
</evidence>
<keyword evidence="2" id="KW-0472">Membrane</keyword>
<feature type="compositionally biased region" description="Low complexity" evidence="1">
    <location>
        <begin position="221"/>
        <end position="232"/>
    </location>
</feature>
<feature type="compositionally biased region" description="Polar residues" evidence="1">
    <location>
        <begin position="320"/>
        <end position="333"/>
    </location>
</feature>
<feature type="region of interest" description="Disordered" evidence="1">
    <location>
        <begin position="210"/>
        <end position="257"/>
    </location>
</feature>
<dbReference type="AlphaFoldDB" id="A0A7S0NDG0"/>
<proteinExistence type="predicted"/>
<feature type="compositionally biased region" description="Polar residues" evidence="1">
    <location>
        <begin position="52"/>
        <end position="61"/>
    </location>
</feature>
<name>A0A7S0NDG0_9CRYP</name>
<feature type="transmembrane region" description="Helical" evidence="2">
    <location>
        <begin position="24"/>
        <end position="43"/>
    </location>
</feature>
<accession>A0A7S0NDG0</accession>
<feature type="region of interest" description="Disordered" evidence="1">
    <location>
        <begin position="124"/>
        <end position="148"/>
    </location>
</feature>
<protein>
    <submittedName>
        <fullName evidence="3">Uncharacterized protein</fullName>
    </submittedName>
</protein>